<evidence type="ECO:0000313" key="2">
    <source>
        <dbReference type="EMBL" id="KCZ80318.1"/>
    </source>
</evidence>
<reference evidence="3" key="1">
    <citation type="submission" date="2013-02" db="EMBL/GenBank/DDBJ databases">
        <authorList>
            <consortium name="The Broad Institute Genome Sequencing Platform"/>
            <person name="Cuomo C."/>
            <person name="Becnel J."/>
            <person name="Sanscrainte N."/>
            <person name="Walker B."/>
            <person name="Young S.K."/>
            <person name="Zeng Q."/>
            <person name="Gargeya S."/>
            <person name="Fitzgerald M."/>
            <person name="Haas B."/>
            <person name="Abouelleil A."/>
            <person name="Alvarado L."/>
            <person name="Arachchi H.M."/>
            <person name="Berlin A.M."/>
            <person name="Chapman S.B."/>
            <person name="Dewar J."/>
            <person name="Goldberg J."/>
            <person name="Griggs A."/>
            <person name="Gujja S."/>
            <person name="Hansen M."/>
            <person name="Howarth C."/>
            <person name="Imamovic A."/>
            <person name="Larimer J."/>
            <person name="McCowan C."/>
            <person name="Murphy C."/>
            <person name="Neiman D."/>
            <person name="Pearson M."/>
            <person name="Priest M."/>
            <person name="Roberts A."/>
            <person name="Saif S."/>
            <person name="Shea T."/>
            <person name="Sisk P."/>
            <person name="Sykes S."/>
            <person name="Wortman J."/>
            <person name="Nusbaum C."/>
            <person name="Birren B."/>
        </authorList>
    </citation>
    <scope>NUCLEOTIDE SEQUENCE [LARGE SCALE GENOMIC DNA]</scope>
    <source>
        <strain evidence="3">PRA339</strain>
    </source>
</reference>
<gene>
    <name evidence="2" type="ORF">H312_02286</name>
</gene>
<dbReference type="VEuPathDB" id="MicrosporidiaDB:H312_02286"/>
<evidence type="ECO:0008006" key="4">
    <source>
        <dbReference type="Google" id="ProtNLM"/>
    </source>
</evidence>
<protein>
    <recommendedName>
        <fullName evidence="4">Sas10 C-terminal domain-containing protein</fullName>
    </recommendedName>
</protein>
<organism evidence="2 3">
    <name type="scientific">Anncaliia algerae PRA339</name>
    <dbReference type="NCBI Taxonomy" id="1288291"/>
    <lineage>
        <taxon>Eukaryota</taxon>
        <taxon>Fungi</taxon>
        <taxon>Fungi incertae sedis</taxon>
        <taxon>Microsporidia</taxon>
        <taxon>Tubulinosematoidea</taxon>
        <taxon>Tubulinosematidae</taxon>
        <taxon>Anncaliia</taxon>
    </lineage>
</organism>
<feature type="compositionally biased region" description="Basic and acidic residues" evidence="1">
    <location>
        <begin position="119"/>
        <end position="157"/>
    </location>
</feature>
<feature type="region of interest" description="Disordered" evidence="1">
    <location>
        <begin position="115"/>
        <end position="163"/>
    </location>
</feature>
<evidence type="ECO:0000313" key="3">
    <source>
        <dbReference type="Proteomes" id="UP000030655"/>
    </source>
</evidence>
<keyword evidence="3" id="KW-1185">Reference proteome</keyword>
<sequence>MNIIKELNIKDVEDIEALKKYLKKIKQSVKDNCNSKKEEAINNLKLVLILNLTLFINSISNNLEINDDLVENIQEIYEIFNPKLNEASTENEKRNFKRKEKQDLLERKVTYAIKKNRMEKRNDRNKNNPRKKNYDKVKRLYEKGESKFNGRIDDKKSKSAKFK</sequence>
<accession>A0A059EZ35</accession>
<dbReference type="Proteomes" id="UP000030655">
    <property type="component" value="Unassembled WGS sequence"/>
</dbReference>
<dbReference type="HOGENOM" id="CLU_1901139_0_0_1"/>
<dbReference type="AlphaFoldDB" id="A0A059EZ35"/>
<dbReference type="EMBL" id="KK365188">
    <property type="protein sequence ID" value="KCZ80318.1"/>
    <property type="molecule type" value="Genomic_DNA"/>
</dbReference>
<proteinExistence type="predicted"/>
<name>A0A059EZ35_9MICR</name>
<evidence type="ECO:0000256" key="1">
    <source>
        <dbReference type="SAM" id="MobiDB-lite"/>
    </source>
</evidence>
<dbReference type="OrthoDB" id="2198599at2759"/>
<reference evidence="2 3" key="2">
    <citation type="submission" date="2014-03" db="EMBL/GenBank/DDBJ databases">
        <title>The Genome Sequence of Anncaliia algerae insect isolate PRA339.</title>
        <authorList>
            <consortium name="The Broad Institute Genome Sequencing Platform"/>
            <consortium name="The Broad Institute Genome Sequencing Center for Infectious Disease"/>
            <person name="Cuomo C."/>
            <person name="Becnel J."/>
            <person name="Sanscrainte N."/>
            <person name="Walker B."/>
            <person name="Young S.K."/>
            <person name="Zeng Q."/>
            <person name="Gargeya S."/>
            <person name="Fitzgerald M."/>
            <person name="Haas B."/>
            <person name="Abouelleil A."/>
            <person name="Alvarado L."/>
            <person name="Arachchi H.M."/>
            <person name="Berlin A.M."/>
            <person name="Chapman S.B."/>
            <person name="Dewar J."/>
            <person name="Goldberg J."/>
            <person name="Griggs A."/>
            <person name="Gujja S."/>
            <person name="Hansen M."/>
            <person name="Howarth C."/>
            <person name="Imamovic A."/>
            <person name="Larimer J."/>
            <person name="McCowan C."/>
            <person name="Murphy C."/>
            <person name="Neiman D."/>
            <person name="Pearson M."/>
            <person name="Priest M."/>
            <person name="Roberts A."/>
            <person name="Saif S."/>
            <person name="Shea T."/>
            <person name="Sisk P."/>
            <person name="Sykes S."/>
            <person name="Wortman J."/>
            <person name="Nusbaum C."/>
            <person name="Birren B."/>
        </authorList>
    </citation>
    <scope>NUCLEOTIDE SEQUENCE [LARGE SCALE GENOMIC DNA]</scope>
    <source>
        <strain evidence="2 3">PRA339</strain>
    </source>
</reference>